<evidence type="ECO:0000313" key="1">
    <source>
        <dbReference type="EMBL" id="OZC05383.1"/>
    </source>
</evidence>
<dbReference type="AlphaFoldDB" id="A0A238BJL4"/>
<protein>
    <submittedName>
        <fullName evidence="1">Uncharacterized protein</fullName>
    </submittedName>
</protein>
<name>A0A238BJL4_9BILA</name>
<reference evidence="1 2" key="1">
    <citation type="submission" date="2015-12" db="EMBL/GenBank/DDBJ databases">
        <title>Draft genome of the nematode, Onchocerca flexuosa.</title>
        <authorList>
            <person name="Mitreva M."/>
        </authorList>
    </citation>
    <scope>NUCLEOTIDE SEQUENCE [LARGE SCALE GENOMIC DNA]</scope>
    <source>
        <strain evidence="1">Red Deer</strain>
    </source>
</reference>
<organism evidence="1 2">
    <name type="scientific">Onchocerca flexuosa</name>
    <dbReference type="NCBI Taxonomy" id="387005"/>
    <lineage>
        <taxon>Eukaryota</taxon>
        <taxon>Metazoa</taxon>
        <taxon>Ecdysozoa</taxon>
        <taxon>Nematoda</taxon>
        <taxon>Chromadorea</taxon>
        <taxon>Rhabditida</taxon>
        <taxon>Spirurina</taxon>
        <taxon>Spiruromorpha</taxon>
        <taxon>Filarioidea</taxon>
        <taxon>Onchocercidae</taxon>
        <taxon>Onchocerca</taxon>
    </lineage>
</organism>
<gene>
    <name evidence="1" type="ORF">X798_07644</name>
</gene>
<dbReference type="OrthoDB" id="10456579at2759"/>
<accession>A0A238BJL4</accession>
<proteinExistence type="predicted"/>
<dbReference type="Proteomes" id="UP000242913">
    <property type="component" value="Unassembled WGS sequence"/>
</dbReference>
<dbReference type="EMBL" id="KZ271400">
    <property type="protein sequence ID" value="OZC05383.1"/>
    <property type="molecule type" value="Genomic_DNA"/>
</dbReference>
<evidence type="ECO:0000313" key="2">
    <source>
        <dbReference type="Proteomes" id="UP000242913"/>
    </source>
</evidence>
<keyword evidence="2" id="KW-1185">Reference proteome</keyword>
<feature type="non-terminal residue" evidence="1">
    <location>
        <position position="66"/>
    </location>
</feature>
<sequence>MHSNLFCSSLPVGGVTQSCKSFHELASKLLNVRNKPPIITNGTVSDAIDQQIFSTYEKAGKDDFLK</sequence>